<keyword evidence="3" id="KW-0687">Ribonucleoprotein</keyword>
<evidence type="ECO:0000256" key="4">
    <source>
        <dbReference type="SAM" id="MobiDB-lite"/>
    </source>
</evidence>
<dbReference type="VEuPathDB" id="MicrosporidiaDB:M896_011610"/>
<evidence type="ECO:0000256" key="2">
    <source>
        <dbReference type="ARBA" id="ARBA00022980"/>
    </source>
</evidence>
<dbReference type="SUPFAM" id="SSF50104">
    <property type="entry name" value="Translation proteins SH3-like domain"/>
    <property type="match status" value="1"/>
</dbReference>
<dbReference type="InterPro" id="IPR018259">
    <property type="entry name" value="Ribosomal_eL21_CS"/>
</dbReference>
<feature type="region of interest" description="Disordered" evidence="4">
    <location>
        <begin position="1"/>
        <end position="21"/>
    </location>
</feature>
<organism evidence="5 6">
    <name type="scientific">Ordospora colligata OC4</name>
    <dbReference type="NCBI Taxonomy" id="1354746"/>
    <lineage>
        <taxon>Eukaryota</taxon>
        <taxon>Fungi</taxon>
        <taxon>Fungi incertae sedis</taxon>
        <taxon>Microsporidia</taxon>
        <taxon>Ordosporidae</taxon>
        <taxon>Ordospora</taxon>
    </lineage>
</organism>
<dbReference type="PANTHER" id="PTHR20981">
    <property type="entry name" value="60S RIBOSOMAL PROTEIN L21"/>
    <property type="match status" value="1"/>
</dbReference>
<evidence type="ECO:0000256" key="1">
    <source>
        <dbReference type="ARBA" id="ARBA00008427"/>
    </source>
</evidence>
<accession>A0A0B2UN59</accession>
<comment type="caution">
    <text evidence="5">The sequence shown here is derived from an EMBL/GenBank/DDBJ whole genome shotgun (WGS) entry which is preliminary data.</text>
</comment>
<evidence type="ECO:0000313" key="5">
    <source>
        <dbReference type="EMBL" id="KHN70507.1"/>
    </source>
</evidence>
<name>A0A0B2UN59_9MICR</name>
<evidence type="ECO:0000313" key="6">
    <source>
        <dbReference type="Proteomes" id="UP000031056"/>
    </source>
</evidence>
<dbReference type="EMBL" id="JOKQ01000001">
    <property type="protein sequence ID" value="KHN70507.1"/>
    <property type="molecule type" value="Genomic_DNA"/>
</dbReference>
<sequence>MRSKGYRRGTRSMFSQDHRKHGVARTNKYLEKYEIGDLVDIVVNPAMMKGMPYKYYQGRTGRVYDVKPRSLNIAIRKKVRGKYVIKKVIARVEHVRKSRSEEESKKRIQEMDERIEKAKAEGLVMPRTKRQMKGPREAMEIILENNRPVEVGYEPYIAIF</sequence>
<protein>
    <submittedName>
        <fullName evidence="5">Ribosomal protein L21</fullName>
    </submittedName>
</protein>
<dbReference type="Gene3D" id="2.30.30.70">
    <property type="entry name" value="Ribosomal protein L21"/>
    <property type="match status" value="1"/>
</dbReference>
<dbReference type="GO" id="GO:0005840">
    <property type="term" value="C:ribosome"/>
    <property type="evidence" value="ECO:0007669"/>
    <property type="project" value="UniProtKB-KW"/>
</dbReference>
<dbReference type="GO" id="GO:0006412">
    <property type="term" value="P:translation"/>
    <property type="evidence" value="ECO:0007669"/>
    <property type="project" value="InterPro"/>
</dbReference>
<dbReference type="HOGENOM" id="CLU_103610_0_1_1"/>
<evidence type="ECO:0000256" key="3">
    <source>
        <dbReference type="ARBA" id="ARBA00023274"/>
    </source>
</evidence>
<dbReference type="GO" id="GO:0003735">
    <property type="term" value="F:structural constituent of ribosome"/>
    <property type="evidence" value="ECO:0007669"/>
    <property type="project" value="InterPro"/>
</dbReference>
<dbReference type="InterPro" id="IPR001147">
    <property type="entry name" value="Ribosomal_eL21"/>
</dbReference>
<keyword evidence="2 5" id="KW-0689">Ribosomal protein</keyword>
<dbReference type="InterPro" id="IPR008991">
    <property type="entry name" value="Translation_prot_SH3-like_sf"/>
</dbReference>
<dbReference type="OrthoDB" id="1539250at2759"/>
<reference evidence="5 6" key="1">
    <citation type="journal article" date="2014" name="MBio">
        <title>The Ordospora colligata genome; evolution of extreme reduction in microsporidia and host-to-parasite horizontal gene transfer.</title>
        <authorList>
            <person name="Pombert J.-F."/>
            <person name="Haag K.L."/>
            <person name="Beidas S."/>
            <person name="Ebert D."/>
            <person name="Keeling P.J."/>
        </authorList>
    </citation>
    <scope>NUCLEOTIDE SEQUENCE [LARGE SCALE GENOMIC DNA]</scope>
    <source>
        <strain evidence="5 6">OC4</strain>
    </source>
</reference>
<dbReference type="STRING" id="1354746.A0A0B2UN59"/>
<dbReference type="FunCoup" id="A0A0B2UN59">
    <property type="interactions" value="211"/>
</dbReference>
<proteinExistence type="inferred from homology"/>
<dbReference type="Pfam" id="PF01157">
    <property type="entry name" value="Ribosomal_L21e"/>
    <property type="match status" value="1"/>
</dbReference>
<keyword evidence="6" id="KW-1185">Reference proteome</keyword>
<dbReference type="GeneID" id="26261004"/>
<dbReference type="Gene3D" id="6.10.250.3260">
    <property type="match status" value="1"/>
</dbReference>
<gene>
    <name evidence="5" type="ORF">M896_011610</name>
</gene>
<dbReference type="PROSITE" id="PS01171">
    <property type="entry name" value="RIBOSOMAL_L21E"/>
    <property type="match status" value="1"/>
</dbReference>
<dbReference type="FunFam" id="2.30.30.70:FF:000001">
    <property type="entry name" value="60S ribosomal protein L21"/>
    <property type="match status" value="1"/>
</dbReference>
<comment type="similarity">
    <text evidence="1">Belongs to the eukaryotic ribosomal protein eL21 family.</text>
</comment>
<dbReference type="RefSeq" id="XP_014564549.1">
    <property type="nucleotide sequence ID" value="XM_014709063.1"/>
</dbReference>
<feature type="compositionally biased region" description="Basic residues" evidence="4">
    <location>
        <begin position="1"/>
        <end position="10"/>
    </location>
</feature>
<dbReference type="InParanoid" id="A0A0B2UN59"/>
<dbReference type="AlphaFoldDB" id="A0A0B2UN59"/>
<dbReference type="InterPro" id="IPR036948">
    <property type="entry name" value="Ribosomal_eL21_sf"/>
</dbReference>
<dbReference type="GO" id="GO:1990904">
    <property type="term" value="C:ribonucleoprotein complex"/>
    <property type="evidence" value="ECO:0007669"/>
    <property type="project" value="UniProtKB-KW"/>
</dbReference>
<dbReference type="Proteomes" id="UP000031056">
    <property type="component" value="Unassembled WGS sequence"/>
</dbReference>